<feature type="compositionally biased region" description="Low complexity" evidence="1">
    <location>
        <begin position="10"/>
        <end position="20"/>
    </location>
</feature>
<evidence type="ECO:0000313" key="4">
    <source>
        <dbReference type="Proteomes" id="UP000243799"/>
    </source>
</evidence>
<proteinExistence type="predicted"/>
<accession>A0A1I1AK01</accession>
<evidence type="ECO:0000256" key="1">
    <source>
        <dbReference type="SAM" id="MobiDB-lite"/>
    </source>
</evidence>
<evidence type="ECO:0000313" key="3">
    <source>
        <dbReference type="EMBL" id="SFB37822.1"/>
    </source>
</evidence>
<gene>
    <name evidence="3" type="ORF">SAMN05216266_109199</name>
</gene>
<feature type="region of interest" description="Disordered" evidence="1">
    <location>
        <begin position="1"/>
        <end position="51"/>
    </location>
</feature>
<dbReference type="STRING" id="490629.SAMN05216266_109199"/>
<protein>
    <submittedName>
        <fullName evidence="3">Uncharacterized protein</fullName>
    </submittedName>
</protein>
<dbReference type="Proteomes" id="UP000243799">
    <property type="component" value="Unassembled WGS sequence"/>
</dbReference>
<dbReference type="AlphaFoldDB" id="A0A1I1AK01"/>
<organism evidence="3 4">
    <name type="scientific">Amycolatopsis marina</name>
    <dbReference type="NCBI Taxonomy" id="490629"/>
    <lineage>
        <taxon>Bacteria</taxon>
        <taxon>Bacillati</taxon>
        <taxon>Actinomycetota</taxon>
        <taxon>Actinomycetes</taxon>
        <taxon>Pseudonocardiales</taxon>
        <taxon>Pseudonocardiaceae</taxon>
        <taxon>Amycolatopsis</taxon>
    </lineage>
</organism>
<feature type="transmembrane region" description="Helical" evidence="2">
    <location>
        <begin position="80"/>
        <end position="100"/>
    </location>
</feature>
<keyword evidence="4" id="KW-1185">Reference proteome</keyword>
<dbReference type="EMBL" id="FOKG01000009">
    <property type="protein sequence ID" value="SFB37822.1"/>
    <property type="molecule type" value="Genomic_DNA"/>
</dbReference>
<keyword evidence="2" id="KW-0812">Transmembrane</keyword>
<name>A0A1I1AK01_9PSEU</name>
<keyword evidence="2" id="KW-0472">Membrane</keyword>
<reference evidence="4" key="1">
    <citation type="submission" date="2016-10" db="EMBL/GenBank/DDBJ databases">
        <authorList>
            <person name="Varghese N."/>
            <person name="Submissions S."/>
        </authorList>
    </citation>
    <scope>NUCLEOTIDE SEQUENCE [LARGE SCALE GENOMIC DNA]</scope>
    <source>
        <strain evidence="4">CGMCC 4.3568</strain>
    </source>
</reference>
<keyword evidence="2" id="KW-1133">Transmembrane helix</keyword>
<evidence type="ECO:0000256" key="2">
    <source>
        <dbReference type="SAM" id="Phobius"/>
    </source>
</evidence>
<sequence>MSVLVHGARPSRQSRQSRVPVTDRGRRPVFEPSPSGLRSTHRHRDEVRRPPTRARVVAGYARTAPATCAPGRRDAVRWPLLVALAVGSALLVVVLGLFAGRMAQADAPVPEQTTLVSVGAGETLADLAARYAPASDTATVVDRIRSLNDLESSAVPAGLPLAVPYQPGLAPASP</sequence>